<dbReference type="AlphaFoldDB" id="A9WHB3"/>
<name>A9WHB3_CHLAA</name>
<dbReference type="InParanoid" id="A9WHB3"/>
<proteinExistence type="predicted"/>
<evidence type="ECO:0008006" key="3">
    <source>
        <dbReference type="Google" id="ProtNLM"/>
    </source>
</evidence>
<dbReference type="PATRIC" id="fig|324602.8.peg.2730"/>
<dbReference type="EMBL" id="CP000909">
    <property type="protein sequence ID" value="ABY35625.1"/>
    <property type="molecule type" value="Genomic_DNA"/>
</dbReference>
<accession>A9WHB3</accession>
<dbReference type="HOGENOM" id="CLU_2231786_0_0_0"/>
<dbReference type="KEGG" id="cau:Caur_2416"/>
<sequence>MDITTEVVHGWRLLARVQELLDEPDVQQIVIRHDQGDSLIVIDVPSMRSGVTTRPVLSAVKAIAGELSYVLLEVVRSRGLERQVGGAITDEEFDRAIDVIEPVFERY</sequence>
<gene>
    <name evidence="1" type="ordered locus">Caur_2416</name>
</gene>
<reference evidence="2" key="1">
    <citation type="journal article" date="2011" name="BMC Genomics">
        <title>Complete genome sequence of the filamentous anoxygenic phototrophic bacterium Chloroflexus aurantiacus.</title>
        <authorList>
            <person name="Tang K.H."/>
            <person name="Barry K."/>
            <person name="Chertkov O."/>
            <person name="Dalin E."/>
            <person name="Han C.S."/>
            <person name="Hauser L.J."/>
            <person name="Honchak B.M."/>
            <person name="Karbach L.E."/>
            <person name="Land M.L."/>
            <person name="Lapidus A."/>
            <person name="Larimer F.W."/>
            <person name="Mikhailova N."/>
            <person name="Pitluck S."/>
            <person name="Pierson B.K."/>
            <person name="Blankenship R.E."/>
        </authorList>
    </citation>
    <scope>NUCLEOTIDE SEQUENCE [LARGE SCALE GENOMIC DNA]</scope>
    <source>
        <strain evidence="2">ATCC 29366 / DSM 635 / J-10-fl</strain>
    </source>
</reference>
<protein>
    <recommendedName>
        <fullName evidence="3">DUF4342 domain-containing protein</fullName>
    </recommendedName>
</protein>
<keyword evidence="2" id="KW-1185">Reference proteome</keyword>
<dbReference type="Proteomes" id="UP000002008">
    <property type="component" value="Chromosome"/>
</dbReference>
<evidence type="ECO:0000313" key="1">
    <source>
        <dbReference type="EMBL" id="ABY35625.1"/>
    </source>
</evidence>
<dbReference type="EnsemblBacteria" id="ABY35625">
    <property type="protein sequence ID" value="ABY35625"/>
    <property type="gene ID" value="Caur_2416"/>
</dbReference>
<evidence type="ECO:0000313" key="2">
    <source>
        <dbReference type="Proteomes" id="UP000002008"/>
    </source>
</evidence>
<dbReference type="RefSeq" id="WP_012258278.1">
    <property type="nucleotide sequence ID" value="NC_010175.1"/>
</dbReference>
<organism evidence="1 2">
    <name type="scientific">Chloroflexus aurantiacus (strain ATCC 29366 / DSM 635 / J-10-fl)</name>
    <dbReference type="NCBI Taxonomy" id="324602"/>
    <lineage>
        <taxon>Bacteria</taxon>
        <taxon>Bacillati</taxon>
        <taxon>Chloroflexota</taxon>
        <taxon>Chloroflexia</taxon>
        <taxon>Chloroflexales</taxon>
        <taxon>Chloroflexineae</taxon>
        <taxon>Chloroflexaceae</taxon>
        <taxon>Chloroflexus</taxon>
    </lineage>
</organism>